<reference evidence="1 2" key="1">
    <citation type="submission" date="2019-03" db="EMBL/GenBank/DDBJ databases">
        <title>Genomic Encyclopedia of Type Strains, Phase IV (KMG-IV): sequencing the most valuable type-strain genomes for metagenomic binning, comparative biology and taxonomic classification.</title>
        <authorList>
            <person name="Goeker M."/>
        </authorList>
    </citation>
    <scope>NUCLEOTIDE SEQUENCE [LARGE SCALE GENOMIC DNA]</scope>
    <source>
        <strain evidence="1 2">DSM 25059</strain>
    </source>
</reference>
<dbReference type="OrthoDB" id="7375409at2"/>
<evidence type="ECO:0000313" key="2">
    <source>
        <dbReference type="Proteomes" id="UP000295493"/>
    </source>
</evidence>
<keyword evidence="2" id="KW-1185">Reference proteome</keyword>
<dbReference type="RefSeq" id="WP_133495897.1">
    <property type="nucleotide sequence ID" value="NZ_BMLU01000007.1"/>
</dbReference>
<comment type="caution">
    <text evidence="1">The sequence shown here is derived from an EMBL/GenBank/DDBJ whole genome shotgun (WGS) entry which is preliminary data.</text>
</comment>
<evidence type="ECO:0008006" key="3">
    <source>
        <dbReference type="Google" id="ProtNLM"/>
    </source>
</evidence>
<sequence>MSLPNEPDFALIKKGDGADPEVFTMICGIENVSVNKAAQTSDRYRRDCTKMGVTPVRKIKATGKALTVTGSGAANVDNIADFEAAFGQIANYEIELYKYDGTDTGALMGTYFGSFMLTTDNGTFDANADSSGDITLESDGTWSYSAAA</sequence>
<protein>
    <recommendedName>
        <fullName evidence="3">Phage tail tube protein</fullName>
    </recommendedName>
</protein>
<dbReference type="Proteomes" id="UP000295493">
    <property type="component" value="Unassembled WGS sequence"/>
</dbReference>
<organism evidence="1 2">
    <name type="scientific">Stakelama pacifica</name>
    <dbReference type="NCBI Taxonomy" id="517720"/>
    <lineage>
        <taxon>Bacteria</taxon>
        <taxon>Pseudomonadati</taxon>
        <taxon>Pseudomonadota</taxon>
        <taxon>Alphaproteobacteria</taxon>
        <taxon>Sphingomonadales</taxon>
        <taxon>Sphingomonadaceae</taxon>
        <taxon>Stakelama</taxon>
    </lineage>
</organism>
<dbReference type="AlphaFoldDB" id="A0A4R6FKD8"/>
<proteinExistence type="predicted"/>
<gene>
    <name evidence="1" type="ORF">EV664_107189</name>
</gene>
<name>A0A4R6FKD8_9SPHN</name>
<accession>A0A4R6FKD8</accession>
<evidence type="ECO:0000313" key="1">
    <source>
        <dbReference type="EMBL" id="TDN81787.1"/>
    </source>
</evidence>
<dbReference type="EMBL" id="SNWD01000007">
    <property type="protein sequence ID" value="TDN81787.1"/>
    <property type="molecule type" value="Genomic_DNA"/>
</dbReference>